<evidence type="ECO:0000256" key="1">
    <source>
        <dbReference type="ARBA" id="ARBA00004173"/>
    </source>
</evidence>
<dbReference type="GO" id="GO:0006631">
    <property type="term" value="P:fatty acid metabolic process"/>
    <property type="evidence" value="ECO:0007669"/>
    <property type="project" value="TreeGrafter"/>
</dbReference>
<dbReference type="VEuPathDB" id="TriTrypDB:BSAL_05540"/>
<proteinExistence type="inferred from homology"/>
<evidence type="ECO:0000259" key="7">
    <source>
        <dbReference type="Pfam" id="PF08240"/>
    </source>
</evidence>
<keyword evidence="3" id="KW-0521">NADP</keyword>
<dbReference type="PANTHER" id="PTHR43981">
    <property type="entry name" value="ENOYL-[ACYL-CARRIER-PROTEIN] REDUCTASE, MITOCHONDRIAL"/>
    <property type="match status" value="1"/>
</dbReference>
<dbReference type="CDD" id="cd08290">
    <property type="entry name" value="ETR"/>
    <property type="match status" value="1"/>
</dbReference>
<dbReference type="SUPFAM" id="SSF51735">
    <property type="entry name" value="NAD(P)-binding Rossmann-fold domains"/>
    <property type="match status" value="1"/>
</dbReference>
<dbReference type="InterPro" id="IPR051034">
    <property type="entry name" value="Mito_Enoyl-ACP_Reductase"/>
</dbReference>
<protein>
    <submittedName>
        <fullName evidence="8">Alcohol dehydrogenase-like protein, putative</fullName>
    </submittedName>
</protein>
<keyword evidence="4" id="KW-0809">Transit peptide</keyword>
<evidence type="ECO:0000313" key="9">
    <source>
        <dbReference type="Proteomes" id="UP000051952"/>
    </source>
</evidence>
<dbReference type="InterPro" id="IPR013154">
    <property type="entry name" value="ADH-like_N"/>
</dbReference>
<evidence type="ECO:0000313" key="8">
    <source>
        <dbReference type="EMBL" id="CUG61691.1"/>
    </source>
</evidence>
<dbReference type="PANTHER" id="PTHR43981:SF5">
    <property type="entry name" value="PUTATIVE-RELATED"/>
    <property type="match status" value="1"/>
</dbReference>
<keyword evidence="5" id="KW-0560">Oxidoreductase</keyword>
<dbReference type="SUPFAM" id="SSF50129">
    <property type="entry name" value="GroES-like"/>
    <property type="match status" value="1"/>
</dbReference>
<dbReference type="InterPro" id="IPR011032">
    <property type="entry name" value="GroES-like_sf"/>
</dbReference>
<evidence type="ECO:0000256" key="4">
    <source>
        <dbReference type="ARBA" id="ARBA00022946"/>
    </source>
</evidence>
<accession>A0A0S4J2L6</accession>
<dbReference type="Gene3D" id="3.40.50.720">
    <property type="entry name" value="NAD(P)-binding Rossmann-like Domain"/>
    <property type="match status" value="1"/>
</dbReference>
<name>A0A0S4J2L6_BODSA</name>
<comment type="similarity">
    <text evidence="2">Belongs to the zinc-containing alcohol dehydrogenase family. Quinone oxidoreductase subfamily.</text>
</comment>
<reference evidence="9" key="1">
    <citation type="submission" date="2015-09" db="EMBL/GenBank/DDBJ databases">
        <authorList>
            <consortium name="Pathogen Informatics"/>
        </authorList>
    </citation>
    <scope>NUCLEOTIDE SEQUENCE [LARGE SCALE GENOMIC DNA]</scope>
    <source>
        <strain evidence="9">Lake Konstanz</strain>
    </source>
</reference>
<evidence type="ECO:0000256" key="2">
    <source>
        <dbReference type="ARBA" id="ARBA00010371"/>
    </source>
</evidence>
<evidence type="ECO:0000256" key="5">
    <source>
        <dbReference type="ARBA" id="ARBA00023002"/>
    </source>
</evidence>
<evidence type="ECO:0000256" key="6">
    <source>
        <dbReference type="ARBA" id="ARBA00023128"/>
    </source>
</evidence>
<dbReference type="AlphaFoldDB" id="A0A0S4J2L6"/>
<dbReference type="Proteomes" id="UP000051952">
    <property type="component" value="Unassembled WGS sequence"/>
</dbReference>
<dbReference type="GO" id="GO:0016491">
    <property type="term" value="F:oxidoreductase activity"/>
    <property type="evidence" value="ECO:0007669"/>
    <property type="project" value="UniProtKB-KW"/>
</dbReference>
<gene>
    <name evidence="8" type="ORF">BSAL_05540</name>
</gene>
<dbReference type="EMBL" id="CYKH01000903">
    <property type="protein sequence ID" value="CUG61691.1"/>
    <property type="molecule type" value="Genomic_DNA"/>
</dbReference>
<dbReference type="OMA" id="YGYTQSK"/>
<dbReference type="FunFam" id="3.90.180.10:FF:000040">
    <property type="entry name" value="Nuclear receptor binding factor-like protein"/>
    <property type="match status" value="1"/>
</dbReference>
<organism evidence="8 9">
    <name type="scientific">Bodo saltans</name>
    <name type="common">Flagellated protozoan</name>
    <dbReference type="NCBI Taxonomy" id="75058"/>
    <lineage>
        <taxon>Eukaryota</taxon>
        <taxon>Discoba</taxon>
        <taxon>Euglenozoa</taxon>
        <taxon>Kinetoplastea</taxon>
        <taxon>Metakinetoplastina</taxon>
        <taxon>Eubodonida</taxon>
        <taxon>Bodonidae</taxon>
        <taxon>Bodo</taxon>
    </lineage>
</organism>
<dbReference type="OrthoDB" id="7482721at2759"/>
<dbReference type="InterPro" id="IPR036291">
    <property type="entry name" value="NAD(P)-bd_dom_sf"/>
</dbReference>
<keyword evidence="9" id="KW-1185">Reference proteome</keyword>
<dbReference type="Pfam" id="PF08240">
    <property type="entry name" value="ADH_N"/>
    <property type="match status" value="1"/>
</dbReference>
<dbReference type="Gene3D" id="3.90.180.10">
    <property type="entry name" value="Medium-chain alcohol dehydrogenases, catalytic domain"/>
    <property type="match status" value="1"/>
</dbReference>
<evidence type="ECO:0000256" key="3">
    <source>
        <dbReference type="ARBA" id="ARBA00022857"/>
    </source>
</evidence>
<dbReference type="GO" id="GO:0005739">
    <property type="term" value="C:mitochondrion"/>
    <property type="evidence" value="ECO:0007669"/>
    <property type="project" value="UniProtKB-SubCell"/>
</dbReference>
<feature type="domain" description="Alcohol dehydrogenase-like N-terminal" evidence="7">
    <location>
        <begin position="36"/>
        <end position="104"/>
    </location>
</feature>
<sequence>MSVRQVASQGWRYAKHGDPAKVLQFEKFRIPFDRRSGDVVVKMIAAPVHRQDKNLVAGHYGPIRPGNFPAVGGVEGVGVVEEVGSNASVGLKEGDLVWINNQRVGTWATHIVTDANNLDVVPARPDVDIEFLSSLSLFHTAHHLTNSFVSLQPGDVVLQTGASSSIAQICQGYLRARGAKLFQTMQQGRTEQAQLKSFYKRRGAFAVVPYKYARTNYMRRLLSDVPPPKLLLNHHCGTYASQLVKLLGDNATVVTYGNTSHKPFQIANSQAIQRGIQYKGFFLPSWIEANSRDARMRIHQQVIESLTISQGHGSFRAQRFKMDGDAPFAFSNAWDAPLSSRKPILRMVGEYGEWRKISNVPAQVELGQALWDDLNQQLWETGGSAENPKSMKYYTPFNDINQTFFDAKQSKEMGHREVFFKRPNMPRNNTSEATS</sequence>
<keyword evidence="6" id="KW-0496">Mitochondrion</keyword>
<comment type="subcellular location">
    <subcellularLocation>
        <location evidence="1">Mitochondrion</location>
    </subcellularLocation>
</comment>